<evidence type="ECO:0000313" key="1">
    <source>
        <dbReference type="EMBL" id="XCN28129.1"/>
    </source>
</evidence>
<sequence>MLITPTSKTKLLKLCEDLRRVKKKIPTDPRKVSPTPVQLKSAMDTIRSKVRETQAIKFDVDGGGPKYFDVGYVAGGRDHYVVPIMEVFSVESTRADSRLLLTAWFDDEAHAHITVLDGRYKMVIRYATPEDVAKWINDYLVIFYS</sequence>
<proteinExistence type="predicted"/>
<organism evidence="1">
    <name type="scientific">Pantoea phage Survivor</name>
    <dbReference type="NCBI Taxonomy" id="3232176"/>
    <lineage>
        <taxon>Viruses</taxon>
        <taxon>Duplodnaviria</taxon>
        <taxon>Heunggongvirae</taxon>
        <taxon>Uroviricota</taxon>
        <taxon>Caudoviricetes</taxon>
    </lineage>
</organism>
<name>A0AAU8KX66_9CAUD</name>
<accession>A0AAU8KX66</accession>
<dbReference type="EMBL" id="PP885733">
    <property type="protein sequence ID" value="XCN28129.1"/>
    <property type="molecule type" value="Genomic_DNA"/>
</dbReference>
<reference evidence="1" key="1">
    <citation type="submission" date="2024-06" db="EMBL/GenBank/DDBJ databases">
        <authorList>
            <person name="Gannavaram S."/>
            <person name="Nemani S."/>
            <person name="Datta M."/>
            <person name="Picchiottino A."/>
            <person name="Mereddy A."/>
            <person name="Gannavaram N."/>
            <person name="Honeycutt C."/>
            <person name="Tran D."/>
            <person name="Choi K."/>
            <person name="Srinivasan K."/>
            <person name="Johnson A."/>
        </authorList>
    </citation>
    <scope>NUCLEOTIDE SEQUENCE</scope>
</reference>
<protein>
    <submittedName>
        <fullName evidence="1">Uncharacterized protein</fullName>
    </submittedName>
</protein>